<dbReference type="PANTHER" id="PTHR46470:SF4">
    <property type="entry name" value="5-AMINO-6-(5-PHOSPHO-D-RIBITYLAMINO)URACIL PHOSPHATASE YIGB"/>
    <property type="match status" value="1"/>
</dbReference>
<dbReference type="Gene3D" id="1.20.120.1600">
    <property type="match status" value="1"/>
</dbReference>
<protein>
    <submittedName>
        <fullName evidence="5">Putative hydrolase of the HAD superfamily</fullName>
    </submittedName>
</protein>
<evidence type="ECO:0000256" key="1">
    <source>
        <dbReference type="ARBA" id="ARBA00001946"/>
    </source>
</evidence>
<dbReference type="GO" id="GO:0016787">
    <property type="term" value="F:hydrolase activity"/>
    <property type="evidence" value="ECO:0007669"/>
    <property type="project" value="UniProtKB-KW"/>
</dbReference>
<dbReference type="SFLD" id="SFLDS00003">
    <property type="entry name" value="Haloacid_Dehalogenase"/>
    <property type="match status" value="1"/>
</dbReference>
<dbReference type="Pfam" id="PF00702">
    <property type="entry name" value="Hydrolase"/>
    <property type="match status" value="1"/>
</dbReference>
<reference evidence="5 6" key="1">
    <citation type="submission" date="2018-11" db="EMBL/GenBank/DDBJ databases">
        <title>Genomic Encyclopedia of Type Strains, Phase IV (KMG-IV): sequencing the most valuable type-strain genomes for metagenomic binning, comparative biology and taxonomic classification.</title>
        <authorList>
            <person name="Goeker M."/>
        </authorList>
    </citation>
    <scope>NUCLEOTIDE SEQUENCE [LARGE SCALE GENOMIC DNA]</scope>
    <source>
        <strain evidence="5 6">DSM 21945</strain>
    </source>
</reference>
<evidence type="ECO:0000256" key="2">
    <source>
        <dbReference type="ARBA" id="ARBA00022723"/>
    </source>
</evidence>
<dbReference type="GO" id="GO:0046872">
    <property type="term" value="F:metal ion binding"/>
    <property type="evidence" value="ECO:0007669"/>
    <property type="project" value="UniProtKB-KW"/>
</dbReference>
<dbReference type="Proteomes" id="UP000268033">
    <property type="component" value="Unassembled WGS sequence"/>
</dbReference>
<dbReference type="SUPFAM" id="SSF56784">
    <property type="entry name" value="HAD-like"/>
    <property type="match status" value="1"/>
</dbReference>
<dbReference type="AlphaFoldDB" id="A0A3N1NZJ7"/>
<gene>
    <name evidence="5" type="ORF">EDC28_107285</name>
</gene>
<name>A0A3N1NZJ7_9GAMM</name>
<evidence type="ECO:0000313" key="5">
    <source>
        <dbReference type="EMBL" id="ROQ24402.1"/>
    </source>
</evidence>
<dbReference type="STRING" id="584787.GCA_001247655_00828"/>
<proteinExistence type="predicted"/>
<keyword evidence="4" id="KW-0460">Magnesium</keyword>
<comment type="caution">
    <text evidence="5">The sequence shown here is derived from an EMBL/GenBank/DDBJ whole genome shotgun (WGS) entry which is preliminary data.</text>
</comment>
<accession>A0A3N1NZJ7</accession>
<dbReference type="RefSeq" id="WP_123422079.1">
    <property type="nucleotide sequence ID" value="NZ_JBLXEP010000007.1"/>
</dbReference>
<dbReference type="InterPro" id="IPR006439">
    <property type="entry name" value="HAD-SF_hydro_IA"/>
</dbReference>
<comment type="cofactor">
    <cofactor evidence="1">
        <name>Mg(2+)</name>
        <dbReference type="ChEBI" id="CHEBI:18420"/>
    </cofactor>
</comment>
<dbReference type="SFLD" id="SFLDG01129">
    <property type="entry name" value="C1.5:_HAD__Beta-PGM__Phosphata"/>
    <property type="match status" value="1"/>
</dbReference>
<dbReference type="NCBIfam" id="TIGR01549">
    <property type="entry name" value="HAD-SF-IA-v1"/>
    <property type="match status" value="1"/>
</dbReference>
<dbReference type="EMBL" id="RJUL01000007">
    <property type="protein sequence ID" value="ROQ24402.1"/>
    <property type="molecule type" value="Genomic_DNA"/>
</dbReference>
<dbReference type="InterPro" id="IPR051400">
    <property type="entry name" value="HAD-like_hydrolase"/>
</dbReference>
<evidence type="ECO:0000313" key="6">
    <source>
        <dbReference type="Proteomes" id="UP000268033"/>
    </source>
</evidence>
<keyword evidence="2" id="KW-0479">Metal-binding</keyword>
<keyword evidence="6" id="KW-1185">Reference proteome</keyword>
<evidence type="ECO:0000256" key="4">
    <source>
        <dbReference type="ARBA" id="ARBA00022842"/>
    </source>
</evidence>
<keyword evidence="3 5" id="KW-0378">Hydrolase</keyword>
<dbReference type="InterPro" id="IPR023214">
    <property type="entry name" value="HAD_sf"/>
</dbReference>
<sequence>MIHYRPLGPIAAISFDLDDTLYDNGPIIQRAEQRLSDWLAERVKLRDDSYQYFQGWRQRVIQEEPALAHDTTACRHRALARGLTALGVSQAEVLADAAMGHFLEWRSECALAPEVHQLLAQLATRRPLVAISNGNADIDRLGLGPYFKAAFHAGGSRRMKPAPDLFLAAAQHLKLTPKAILHIGDHLREDIEGALGAGFQAAWYNPQGLAIKDQHKGKLLPHFEFQTLASLRQLL</sequence>
<dbReference type="Gene3D" id="3.40.50.1000">
    <property type="entry name" value="HAD superfamily/HAD-like"/>
    <property type="match status" value="1"/>
</dbReference>
<dbReference type="PANTHER" id="PTHR46470">
    <property type="entry name" value="N-ACYLNEURAMINATE-9-PHOSPHATASE"/>
    <property type="match status" value="1"/>
</dbReference>
<organism evidence="5 6">
    <name type="scientific">Gallaecimonas pentaromativorans</name>
    <dbReference type="NCBI Taxonomy" id="584787"/>
    <lineage>
        <taxon>Bacteria</taxon>
        <taxon>Pseudomonadati</taxon>
        <taxon>Pseudomonadota</taxon>
        <taxon>Gammaproteobacteria</taxon>
        <taxon>Enterobacterales</taxon>
        <taxon>Gallaecimonadaceae</taxon>
        <taxon>Gallaecimonas</taxon>
    </lineage>
</organism>
<dbReference type="InterPro" id="IPR036412">
    <property type="entry name" value="HAD-like_sf"/>
</dbReference>
<evidence type="ECO:0000256" key="3">
    <source>
        <dbReference type="ARBA" id="ARBA00022801"/>
    </source>
</evidence>
<dbReference type="GO" id="GO:0009231">
    <property type="term" value="P:riboflavin biosynthetic process"/>
    <property type="evidence" value="ECO:0007669"/>
    <property type="project" value="TreeGrafter"/>
</dbReference>